<dbReference type="Gene3D" id="1.20.1280.50">
    <property type="match status" value="1"/>
</dbReference>
<dbReference type="PROSITE" id="PS50181">
    <property type="entry name" value="FBOX"/>
    <property type="match status" value="1"/>
</dbReference>
<dbReference type="EMBL" id="ML975312">
    <property type="protein sequence ID" value="KAF1833777.1"/>
    <property type="molecule type" value="Genomic_DNA"/>
</dbReference>
<sequence>MSSQPHILSLPTEVLHQILQPLPIPSLLAFSSTCHHAHHLATTNLHTLSLGIRPLATPPTHNPGPYEIWLRIPKTHAYDYTTLFNFQSALFSSILGRHGALLQHLDLCIWALTGPMGHAIANLSALRTLGLRVENAAYGRALPPRACVALERSEQAKAWAVLSRSAVWRERLLCLRLENVEVGVEALAGVLAEARCCREVRLRGCRFLGRELWGVLGSGRWAGGDSLRVLGVADCGLVLGEEAWEGIGRLGALRCLDLGDCQAVDSAMFEMFNRDVWHIPEFVPPKDVGSGDDMVIEVDPEYMS</sequence>
<evidence type="ECO:0000313" key="3">
    <source>
        <dbReference type="Proteomes" id="UP000800040"/>
    </source>
</evidence>
<gene>
    <name evidence="2" type="ORF">BDW02DRAFT_622729</name>
</gene>
<evidence type="ECO:0000313" key="2">
    <source>
        <dbReference type="EMBL" id="KAF1833777.1"/>
    </source>
</evidence>
<organism evidence="2 3">
    <name type="scientific">Decorospora gaudefroyi</name>
    <dbReference type="NCBI Taxonomy" id="184978"/>
    <lineage>
        <taxon>Eukaryota</taxon>
        <taxon>Fungi</taxon>
        <taxon>Dikarya</taxon>
        <taxon>Ascomycota</taxon>
        <taxon>Pezizomycotina</taxon>
        <taxon>Dothideomycetes</taxon>
        <taxon>Pleosporomycetidae</taxon>
        <taxon>Pleosporales</taxon>
        <taxon>Pleosporineae</taxon>
        <taxon>Pleosporaceae</taxon>
        <taxon>Decorospora</taxon>
    </lineage>
</organism>
<dbReference type="Pfam" id="PF00646">
    <property type="entry name" value="F-box"/>
    <property type="match status" value="1"/>
</dbReference>
<dbReference type="OrthoDB" id="5425556at2759"/>
<dbReference type="CDD" id="cd09917">
    <property type="entry name" value="F-box_SF"/>
    <property type="match status" value="1"/>
</dbReference>
<name>A0A6A5KEB3_9PLEO</name>
<feature type="domain" description="F-box" evidence="1">
    <location>
        <begin position="4"/>
        <end position="50"/>
    </location>
</feature>
<dbReference type="AlphaFoldDB" id="A0A6A5KEB3"/>
<protein>
    <recommendedName>
        <fullName evidence="1">F-box domain-containing protein</fullName>
    </recommendedName>
</protein>
<dbReference type="SUPFAM" id="SSF81383">
    <property type="entry name" value="F-box domain"/>
    <property type="match status" value="1"/>
</dbReference>
<dbReference type="SUPFAM" id="SSF52047">
    <property type="entry name" value="RNI-like"/>
    <property type="match status" value="1"/>
</dbReference>
<proteinExistence type="predicted"/>
<dbReference type="Proteomes" id="UP000800040">
    <property type="component" value="Unassembled WGS sequence"/>
</dbReference>
<reference evidence="2" key="1">
    <citation type="submission" date="2020-01" db="EMBL/GenBank/DDBJ databases">
        <authorList>
            <consortium name="DOE Joint Genome Institute"/>
            <person name="Haridas S."/>
            <person name="Albert R."/>
            <person name="Binder M."/>
            <person name="Bloem J."/>
            <person name="Labutti K."/>
            <person name="Salamov A."/>
            <person name="Andreopoulos B."/>
            <person name="Baker S.E."/>
            <person name="Barry K."/>
            <person name="Bills G."/>
            <person name="Bluhm B.H."/>
            <person name="Cannon C."/>
            <person name="Castanera R."/>
            <person name="Culley D.E."/>
            <person name="Daum C."/>
            <person name="Ezra D."/>
            <person name="Gonzalez J.B."/>
            <person name="Henrissat B."/>
            <person name="Kuo A."/>
            <person name="Liang C."/>
            <person name="Lipzen A."/>
            <person name="Lutzoni F."/>
            <person name="Magnuson J."/>
            <person name="Mondo S."/>
            <person name="Nolan M."/>
            <person name="Ohm R."/>
            <person name="Pangilinan J."/>
            <person name="Park H.-J."/>
            <person name="Ramirez L."/>
            <person name="Alfaro M."/>
            <person name="Sun H."/>
            <person name="Tritt A."/>
            <person name="Yoshinaga Y."/>
            <person name="Zwiers L.-H."/>
            <person name="Turgeon B.G."/>
            <person name="Goodwin S.B."/>
            <person name="Spatafora J.W."/>
            <person name="Crous P.W."/>
            <person name="Grigoriev I.V."/>
        </authorList>
    </citation>
    <scope>NUCLEOTIDE SEQUENCE</scope>
    <source>
        <strain evidence="2">P77</strain>
    </source>
</reference>
<dbReference type="Gene3D" id="3.80.10.10">
    <property type="entry name" value="Ribonuclease Inhibitor"/>
    <property type="match status" value="1"/>
</dbReference>
<accession>A0A6A5KEB3</accession>
<keyword evidence="3" id="KW-1185">Reference proteome</keyword>
<dbReference type="InterPro" id="IPR032675">
    <property type="entry name" value="LRR_dom_sf"/>
</dbReference>
<dbReference type="InterPro" id="IPR036047">
    <property type="entry name" value="F-box-like_dom_sf"/>
</dbReference>
<dbReference type="InterPro" id="IPR001810">
    <property type="entry name" value="F-box_dom"/>
</dbReference>
<evidence type="ECO:0000259" key="1">
    <source>
        <dbReference type="PROSITE" id="PS50181"/>
    </source>
</evidence>